<dbReference type="GO" id="GO:0030686">
    <property type="term" value="C:90S preribosome"/>
    <property type="evidence" value="ECO:0007669"/>
    <property type="project" value="TreeGrafter"/>
</dbReference>
<feature type="compositionally biased region" description="Basic residues" evidence="1">
    <location>
        <begin position="157"/>
        <end position="172"/>
    </location>
</feature>
<dbReference type="PANTHER" id="PTHR23325">
    <property type="entry name" value="SERUM RESPONSE FACTOR-BINDING"/>
    <property type="match status" value="1"/>
</dbReference>
<feature type="region of interest" description="Disordered" evidence="1">
    <location>
        <begin position="351"/>
        <end position="374"/>
    </location>
</feature>
<feature type="compositionally biased region" description="Basic and acidic residues" evidence="1">
    <location>
        <begin position="173"/>
        <end position="182"/>
    </location>
</feature>
<dbReference type="InterPro" id="IPR037393">
    <property type="entry name" value="Bud22/SRFB1"/>
</dbReference>
<proteinExistence type="predicted"/>
<protein>
    <submittedName>
        <fullName evidence="2">Serum response factor-binding protein 1</fullName>
    </submittedName>
</protein>
<feature type="compositionally biased region" description="Low complexity" evidence="1">
    <location>
        <begin position="183"/>
        <end position="192"/>
    </location>
</feature>
<gene>
    <name evidence="2" type="ORF">KUF71_021393</name>
</gene>
<reference evidence="2" key="1">
    <citation type="submission" date="2021-07" db="EMBL/GenBank/DDBJ databases">
        <authorList>
            <person name="Catto M.A."/>
            <person name="Jacobson A."/>
            <person name="Kennedy G."/>
            <person name="Labadie P."/>
            <person name="Hunt B.G."/>
            <person name="Srinivasan R."/>
        </authorList>
    </citation>
    <scope>NUCLEOTIDE SEQUENCE</scope>
    <source>
        <strain evidence="2">PL_HMW_Pooled</strain>
        <tissue evidence="2">Head</tissue>
    </source>
</reference>
<accession>A0AAE1L9T8</accession>
<evidence type="ECO:0000313" key="2">
    <source>
        <dbReference type="EMBL" id="KAK3911733.1"/>
    </source>
</evidence>
<feature type="region of interest" description="Disordered" evidence="1">
    <location>
        <begin position="442"/>
        <end position="470"/>
    </location>
</feature>
<feature type="compositionally biased region" description="Basic and acidic residues" evidence="1">
    <location>
        <begin position="449"/>
        <end position="465"/>
    </location>
</feature>
<dbReference type="GO" id="GO:0030490">
    <property type="term" value="P:maturation of SSU-rRNA"/>
    <property type="evidence" value="ECO:0007669"/>
    <property type="project" value="TreeGrafter"/>
</dbReference>
<sequence length="550" mass="62644">MCVLFLDKITKRAVFIKTMLNKTDVSNQITGLRPKVKQAAVHLAHHLTREIKKFQARKGPKAEKFHKRAETYRQEVIILKKIKADSVSRYALEMDFSDREKLLGDITLPLETKVIVKLATHKSVASHVESFREKHPEWKSKLSHLLETLGIRAKFKKKVQKNQEKQKRKLARKQKEDGEETKQSSTPTVKVKSSVEKKSNNKSVTSIDINKGASDEDNQSSGDENAPGTHHNKFQTRGSQSEDDDSDDGVEDKFDEDDNKSDDCEESEENGEDDDDSDDFKSEDAVLSDSDDDATEGAEGKMNVDASIKKEKSTKILKSNVNDQISRTSENKLAEVRRFADLLENQTLVNSKATESKSLIPKDKESSKRLSDCEPVEEDTFFMTEENRFLKTTAVNRGNGEGLESSSRISRNVDEETNQWSVDGKKLKGNRAERRAKFLGRDIKKRKPRQMDKSNEFVRRQKDQKNGSTFNKFQINTETHVEGKSFKPKFDKQSLSGRKDDDFSKKNGKITDSKQPSSASETLHPSWEAKRKQKVSLDNFQGKKIKFDDD</sequence>
<evidence type="ECO:0000313" key="3">
    <source>
        <dbReference type="Proteomes" id="UP001219518"/>
    </source>
</evidence>
<dbReference type="EMBL" id="JAHWGI010000284">
    <property type="protein sequence ID" value="KAK3911733.1"/>
    <property type="molecule type" value="Genomic_DNA"/>
</dbReference>
<reference evidence="2" key="2">
    <citation type="journal article" date="2023" name="BMC Genomics">
        <title>Pest status, molecular evolution, and epigenetic factors derived from the genome assembly of Frankliniella fusca, a thysanopteran phytovirus vector.</title>
        <authorList>
            <person name="Catto M.A."/>
            <person name="Labadie P.E."/>
            <person name="Jacobson A.L."/>
            <person name="Kennedy G.G."/>
            <person name="Srinivasan R."/>
            <person name="Hunt B.G."/>
        </authorList>
    </citation>
    <scope>NUCLEOTIDE SEQUENCE</scope>
    <source>
        <strain evidence="2">PL_HMW_Pooled</strain>
    </source>
</reference>
<dbReference type="PANTHER" id="PTHR23325:SF1">
    <property type="entry name" value="SERUM RESPONSE FACTOR-BINDING PROTEIN 1"/>
    <property type="match status" value="1"/>
</dbReference>
<feature type="compositionally biased region" description="Basic and acidic residues" evidence="1">
    <location>
        <begin position="483"/>
        <end position="512"/>
    </location>
</feature>
<feature type="compositionally biased region" description="Acidic residues" evidence="1">
    <location>
        <begin position="241"/>
        <end position="278"/>
    </location>
</feature>
<dbReference type="Proteomes" id="UP001219518">
    <property type="component" value="Unassembled WGS sequence"/>
</dbReference>
<feature type="region of interest" description="Disordered" evidence="1">
    <location>
        <begin position="483"/>
        <end position="535"/>
    </location>
</feature>
<keyword evidence="3" id="KW-1185">Reference proteome</keyword>
<name>A0AAE1L9T8_9NEOP</name>
<dbReference type="GO" id="GO:0005634">
    <property type="term" value="C:nucleus"/>
    <property type="evidence" value="ECO:0007669"/>
    <property type="project" value="TreeGrafter"/>
</dbReference>
<organism evidence="2 3">
    <name type="scientific">Frankliniella fusca</name>
    <dbReference type="NCBI Taxonomy" id="407009"/>
    <lineage>
        <taxon>Eukaryota</taxon>
        <taxon>Metazoa</taxon>
        <taxon>Ecdysozoa</taxon>
        <taxon>Arthropoda</taxon>
        <taxon>Hexapoda</taxon>
        <taxon>Insecta</taxon>
        <taxon>Pterygota</taxon>
        <taxon>Neoptera</taxon>
        <taxon>Paraneoptera</taxon>
        <taxon>Thysanoptera</taxon>
        <taxon>Terebrantia</taxon>
        <taxon>Thripoidea</taxon>
        <taxon>Thripidae</taxon>
        <taxon>Frankliniella</taxon>
    </lineage>
</organism>
<feature type="compositionally biased region" description="Basic and acidic residues" evidence="1">
    <location>
        <begin position="360"/>
        <end position="372"/>
    </location>
</feature>
<comment type="caution">
    <text evidence="2">The sequence shown here is derived from an EMBL/GenBank/DDBJ whole genome shotgun (WGS) entry which is preliminary data.</text>
</comment>
<dbReference type="AlphaFoldDB" id="A0AAE1L9T8"/>
<feature type="region of interest" description="Disordered" evidence="1">
    <location>
        <begin position="157"/>
        <end position="313"/>
    </location>
</feature>
<evidence type="ECO:0000256" key="1">
    <source>
        <dbReference type="SAM" id="MobiDB-lite"/>
    </source>
</evidence>
<feature type="compositionally biased region" description="Polar residues" evidence="1">
    <location>
        <begin position="513"/>
        <end position="523"/>
    </location>
</feature>